<accession>A0ABR3FE83</accession>
<dbReference type="InterPro" id="IPR032675">
    <property type="entry name" value="LRR_dom_sf"/>
</dbReference>
<dbReference type="Proteomes" id="UP001465976">
    <property type="component" value="Unassembled WGS sequence"/>
</dbReference>
<proteinExistence type="predicted"/>
<name>A0ABR3FE83_9AGAR</name>
<keyword evidence="2" id="KW-1185">Reference proteome</keyword>
<dbReference type="SUPFAM" id="SSF52047">
    <property type="entry name" value="RNI-like"/>
    <property type="match status" value="1"/>
</dbReference>
<reference evidence="1 2" key="1">
    <citation type="submission" date="2024-02" db="EMBL/GenBank/DDBJ databases">
        <title>A draft genome for the cacao thread blight pathogen Marasmius crinis-equi.</title>
        <authorList>
            <person name="Cohen S.P."/>
            <person name="Baruah I.K."/>
            <person name="Amoako-Attah I."/>
            <person name="Bukari Y."/>
            <person name="Meinhardt L.W."/>
            <person name="Bailey B.A."/>
        </authorList>
    </citation>
    <scope>NUCLEOTIDE SEQUENCE [LARGE SCALE GENOMIC DNA]</scope>
    <source>
        <strain evidence="1 2">GH-76</strain>
    </source>
</reference>
<evidence type="ECO:0000313" key="1">
    <source>
        <dbReference type="EMBL" id="KAL0573638.1"/>
    </source>
</evidence>
<sequence>MYPWLSQALRRAPQLTEASLNTPCISLPYPQLSSLVVRSLCLESDQGFTCGLEMFLHFLSGCKQLETLAVQNIQLPDDLELRAFDVELPSLRELALLEYSDREPNSASRALLGSLITPSLVELRLHDHKWPDSHLFGLIPRHAPRIEHLVMDTYGAYEETLVPSDTGSPAPFVSFLRSLSYLRNLRLILAEYIGNGSYSGEIDYTTHAGTTLSALTSEIQVPEEGSSPILPHLESIYPNLMDIALDSATVTRVLDIAASRAPVSLLKELTLVRTCNGDVSETEEEEIFQPGVDLTERMKELAMEGVRFVFGTSDTGGSYEAPGMDLTRI</sequence>
<protein>
    <submittedName>
        <fullName evidence="1">Uncharacterized protein</fullName>
    </submittedName>
</protein>
<organism evidence="1 2">
    <name type="scientific">Marasmius crinis-equi</name>
    <dbReference type="NCBI Taxonomy" id="585013"/>
    <lineage>
        <taxon>Eukaryota</taxon>
        <taxon>Fungi</taxon>
        <taxon>Dikarya</taxon>
        <taxon>Basidiomycota</taxon>
        <taxon>Agaricomycotina</taxon>
        <taxon>Agaricomycetes</taxon>
        <taxon>Agaricomycetidae</taxon>
        <taxon>Agaricales</taxon>
        <taxon>Marasmiineae</taxon>
        <taxon>Marasmiaceae</taxon>
        <taxon>Marasmius</taxon>
    </lineage>
</organism>
<dbReference type="Gene3D" id="3.80.10.10">
    <property type="entry name" value="Ribonuclease Inhibitor"/>
    <property type="match status" value="1"/>
</dbReference>
<comment type="caution">
    <text evidence="1">The sequence shown here is derived from an EMBL/GenBank/DDBJ whole genome shotgun (WGS) entry which is preliminary data.</text>
</comment>
<evidence type="ECO:0000313" key="2">
    <source>
        <dbReference type="Proteomes" id="UP001465976"/>
    </source>
</evidence>
<dbReference type="EMBL" id="JBAHYK010000480">
    <property type="protein sequence ID" value="KAL0573638.1"/>
    <property type="molecule type" value="Genomic_DNA"/>
</dbReference>
<gene>
    <name evidence="1" type="ORF">V5O48_008310</name>
</gene>